<gene>
    <name evidence="2" type="ORF">HQN59_18590</name>
</gene>
<dbReference type="SUPFAM" id="SSF53474">
    <property type="entry name" value="alpha/beta-Hydrolases"/>
    <property type="match status" value="1"/>
</dbReference>
<dbReference type="Gene3D" id="3.40.50.1820">
    <property type="entry name" value="alpha/beta hydrolase"/>
    <property type="match status" value="1"/>
</dbReference>
<accession>A0A7Y6TY54</accession>
<dbReference type="InterPro" id="IPR050266">
    <property type="entry name" value="AB_hydrolase_sf"/>
</dbReference>
<dbReference type="GO" id="GO:0016020">
    <property type="term" value="C:membrane"/>
    <property type="evidence" value="ECO:0007669"/>
    <property type="project" value="TreeGrafter"/>
</dbReference>
<evidence type="ECO:0000313" key="3">
    <source>
        <dbReference type="Proteomes" id="UP000529637"/>
    </source>
</evidence>
<keyword evidence="3" id="KW-1185">Reference proteome</keyword>
<dbReference type="RefSeq" id="WP_176070618.1">
    <property type="nucleotide sequence ID" value="NZ_JABWMJ010000009.1"/>
</dbReference>
<organism evidence="2 3">
    <name type="scientific">Piscinibacter koreensis</name>
    <dbReference type="NCBI Taxonomy" id="2742824"/>
    <lineage>
        <taxon>Bacteria</taxon>
        <taxon>Pseudomonadati</taxon>
        <taxon>Pseudomonadota</taxon>
        <taxon>Betaproteobacteria</taxon>
        <taxon>Burkholderiales</taxon>
        <taxon>Sphaerotilaceae</taxon>
        <taxon>Piscinibacter</taxon>
    </lineage>
</organism>
<dbReference type="Pfam" id="PF00561">
    <property type="entry name" value="Abhydrolase_1"/>
    <property type="match status" value="1"/>
</dbReference>
<dbReference type="PRINTS" id="PR00111">
    <property type="entry name" value="ABHYDROLASE"/>
</dbReference>
<dbReference type="InterPro" id="IPR000073">
    <property type="entry name" value="AB_hydrolase_1"/>
</dbReference>
<dbReference type="GO" id="GO:0016787">
    <property type="term" value="F:hydrolase activity"/>
    <property type="evidence" value="ECO:0007669"/>
    <property type="project" value="UniProtKB-KW"/>
</dbReference>
<dbReference type="PANTHER" id="PTHR43798">
    <property type="entry name" value="MONOACYLGLYCEROL LIPASE"/>
    <property type="match status" value="1"/>
</dbReference>
<protein>
    <submittedName>
        <fullName evidence="2">Alpha/beta hydrolase</fullName>
    </submittedName>
</protein>
<proteinExistence type="predicted"/>
<evidence type="ECO:0000259" key="1">
    <source>
        <dbReference type="Pfam" id="PF00561"/>
    </source>
</evidence>
<dbReference type="PANTHER" id="PTHR43798:SF33">
    <property type="entry name" value="HYDROLASE, PUTATIVE (AFU_ORTHOLOGUE AFUA_2G14860)-RELATED"/>
    <property type="match status" value="1"/>
</dbReference>
<feature type="domain" description="AB hydrolase-1" evidence="1">
    <location>
        <begin position="25"/>
        <end position="250"/>
    </location>
</feature>
<sequence length="268" mass="28022">MDIALPDGRTAYAYTGGKPFDADLPTVAFIHGALNDHSVWTLLARWFAHHGHGVLAVDLPGHGRSHGPALESVEAMADWLLGVLDAVGASRASLVGHSMGSLIALEAAARAPQRARHLVMIATAVPMTVSPMLLEMAANDPPAAIASVNAWSHSTHAAKPSHPGPGSWLHGGNAALMHRMQAKDPSSNLFLTDFRACNAYAGGLAAAERIECPATIVIGARDQMTPPRSARAVAEALRVAPQTIDAGHALMTEGSEALLGVLRHAILR</sequence>
<name>A0A7Y6TY54_9BURK</name>
<dbReference type="InterPro" id="IPR029058">
    <property type="entry name" value="AB_hydrolase_fold"/>
</dbReference>
<comment type="caution">
    <text evidence="2">The sequence shown here is derived from an EMBL/GenBank/DDBJ whole genome shotgun (WGS) entry which is preliminary data.</text>
</comment>
<dbReference type="Proteomes" id="UP000529637">
    <property type="component" value="Unassembled WGS sequence"/>
</dbReference>
<keyword evidence="2" id="KW-0378">Hydrolase</keyword>
<dbReference type="AlphaFoldDB" id="A0A7Y6TY54"/>
<reference evidence="2 3" key="1">
    <citation type="submission" date="2020-06" db="EMBL/GenBank/DDBJ databases">
        <title>Schlegella sp. ID0723 isolated from air conditioner.</title>
        <authorList>
            <person name="Kim D.Y."/>
            <person name="Kim D.-U."/>
        </authorList>
    </citation>
    <scope>NUCLEOTIDE SEQUENCE [LARGE SCALE GENOMIC DNA]</scope>
    <source>
        <strain evidence="2 3">ID0723</strain>
    </source>
</reference>
<dbReference type="EMBL" id="JABWMJ010000009">
    <property type="protein sequence ID" value="NUZ07775.1"/>
    <property type="molecule type" value="Genomic_DNA"/>
</dbReference>
<evidence type="ECO:0000313" key="2">
    <source>
        <dbReference type="EMBL" id="NUZ07775.1"/>
    </source>
</evidence>